<dbReference type="GO" id="GO:0010181">
    <property type="term" value="F:FMN binding"/>
    <property type="evidence" value="ECO:0007669"/>
    <property type="project" value="TreeGrafter"/>
</dbReference>
<name>A0A0D2FMW2_9EURO</name>
<dbReference type="GO" id="GO:0016491">
    <property type="term" value="F:oxidoreductase activity"/>
    <property type="evidence" value="ECO:0007669"/>
    <property type="project" value="InterPro"/>
</dbReference>
<gene>
    <name evidence="2" type="ORF">PV05_01555</name>
</gene>
<dbReference type="PANTHER" id="PTHR30543">
    <property type="entry name" value="CHROMATE REDUCTASE"/>
    <property type="match status" value="1"/>
</dbReference>
<dbReference type="RefSeq" id="XP_013322018.1">
    <property type="nucleotide sequence ID" value="XM_013466564.1"/>
</dbReference>
<dbReference type="STRING" id="348802.A0A0D2FMW2"/>
<dbReference type="HOGENOM" id="CLU_055322_2_0_1"/>
<dbReference type="SUPFAM" id="SSF52218">
    <property type="entry name" value="Flavoproteins"/>
    <property type="match status" value="1"/>
</dbReference>
<sequence length="259" mass="28677">MSNAIDPSLYNNELSKALNAALKIRPNKIGVIVCSQRSPRAGLQISTFVLDTLKEFQKAHPSPRPYELSLIDLNDHPLPWYDEPEVPSQIKSSSQYKHDHTRAWSEFISSYQAFIFVTPQYNWGYPASIKNAIDYLYHEWSGKPAMVVSYGGHGGGKAAAQLQQVLEGINMKVVKDFVGLQFPDRATLGKAAKGDDLGLKVVLGEEDVRGVIDKENAQATLGEKGPTKGVTGSEKGPLWAKESKEICTRFWELVTKLNS</sequence>
<dbReference type="GO" id="GO:0005829">
    <property type="term" value="C:cytosol"/>
    <property type="evidence" value="ECO:0007669"/>
    <property type="project" value="TreeGrafter"/>
</dbReference>
<evidence type="ECO:0000313" key="3">
    <source>
        <dbReference type="Proteomes" id="UP000054342"/>
    </source>
</evidence>
<evidence type="ECO:0000259" key="1">
    <source>
        <dbReference type="Pfam" id="PF03358"/>
    </source>
</evidence>
<feature type="domain" description="NADPH-dependent FMN reductase-like" evidence="1">
    <location>
        <begin position="28"/>
        <end position="178"/>
    </location>
</feature>
<dbReference type="Pfam" id="PF03358">
    <property type="entry name" value="FMN_red"/>
    <property type="match status" value="1"/>
</dbReference>
<organism evidence="2 3">
    <name type="scientific">Exophiala xenobiotica</name>
    <dbReference type="NCBI Taxonomy" id="348802"/>
    <lineage>
        <taxon>Eukaryota</taxon>
        <taxon>Fungi</taxon>
        <taxon>Dikarya</taxon>
        <taxon>Ascomycota</taxon>
        <taxon>Pezizomycotina</taxon>
        <taxon>Eurotiomycetes</taxon>
        <taxon>Chaetothyriomycetidae</taxon>
        <taxon>Chaetothyriales</taxon>
        <taxon>Herpotrichiellaceae</taxon>
        <taxon>Exophiala</taxon>
    </lineage>
</organism>
<dbReference type="GeneID" id="25323463"/>
<dbReference type="PANTHER" id="PTHR30543:SF21">
    <property type="entry name" value="NAD(P)H-DEPENDENT FMN REDUCTASE LOT6"/>
    <property type="match status" value="1"/>
</dbReference>
<evidence type="ECO:0000313" key="2">
    <source>
        <dbReference type="EMBL" id="KIW61434.1"/>
    </source>
</evidence>
<dbReference type="InterPro" id="IPR029039">
    <property type="entry name" value="Flavoprotein-like_sf"/>
</dbReference>
<proteinExistence type="predicted"/>
<dbReference type="AlphaFoldDB" id="A0A0D2FMW2"/>
<dbReference type="OrthoDB" id="68575at2759"/>
<dbReference type="Proteomes" id="UP000054342">
    <property type="component" value="Unassembled WGS sequence"/>
</dbReference>
<dbReference type="InterPro" id="IPR050712">
    <property type="entry name" value="NAD(P)H-dep_reductase"/>
</dbReference>
<reference evidence="2 3" key="1">
    <citation type="submission" date="2015-01" db="EMBL/GenBank/DDBJ databases">
        <title>The Genome Sequence of Exophiala xenobiotica CBS118157.</title>
        <authorList>
            <consortium name="The Broad Institute Genomics Platform"/>
            <person name="Cuomo C."/>
            <person name="de Hoog S."/>
            <person name="Gorbushina A."/>
            <person name="Stielow B."/>
            <person name="Teixiera M."/>
            <person name="Abouelleil A."/>
            <person name="Chapman S.B."/>
            <person name="Priest M."/>
            <person name="Young S.K."/>
            <person name="Wortman J."/>
            <person name="Nusbaum C."/>
            <person name="Birren B."/>
        </authorList>
    </citation>
    <scope>NUCLEOTIDE SEQUENCE [LARGE SCALE GENOMIC DNA]</scope>
    <source>
        <strain evidence="2 3">CBS 118157</strain>
    </source>
</reference>
<accession>A0A0D2FMW2</accession>
<dbReference type="Gene3D" id="3.40.50.360">
    <property type="match status" value="1"/>
</dbReference>
<dbReference type="InterPro" id="IPR005025">
    <property type="entry name" value="FMN_Rdtase-like_dom"/>
</dbReference>
<dbReference type="EMBL" id="KN847317">
    <property type="protein sequence ID" value="KIW61434.1"/>
    <property type="molecule type" value="Genomic_DNA"/>
</dbReference>
<protein>
    <recommendedName>
        <fullName evidence="1">NADPH-dependent FMN reductase-like domain-containing protein</fullName>
    </recommendedName>
</protein>
<keyword evidence="3" id="KW-1185">Reference proteome</keyword>